<comment type="similarity">
    <text evidence="1 4">Belongs to the pyrroline-5-carboxylate reductase family.</text>
</comment>
<name>A0A6S6QLD1_9HYPH</name>
<comment type="function">
    <text evidence="4">Catalyzes the reduction of 1-pyrroline-5-carboxylate (PCA) to L-proline.</text>
</comment>
<organism evidence="9 10">
    <name type="scientific">Terrihabitans soli</name>
    <dbReference type="NCBI Taxonomy" id="708113"/>
    <lineage>
        <taxon>Bacteria</taxon>
        <taxon>Pseudomonadati</taxon>
        <taxon>Pseudomonadota</taxon>
        <taxon>Alphaproteobacteria</taxon>
        <taxon>Hyphomicrobiales</taxon>
        <taxon>Terrihabitans</taxon>
    </lineage>
</organism>
<dbReference type="Gene3D" id="1.10.3730.10">
    <property type="entry name" value="ProC C-terminal domain-like"/>
    <property type="match status" value="1"/>
</dbReference>
<dbReference type="Pfam" id="PF03807">
    <property type="entry name" value="F420_oxidored"/>
    <property type="match status" value="1"/>
</dbReference>
<feature type="domain" description="Pyrroline-5-carboxylate reductase dimerisation" evidence="8">
    <location>
        <begin position="170"/>
        <end position="275"/>
    </location>
</feature>
<keyword evidence="4" id="KW-0028">Amino-acid biosynthesis</keyword>
<evidence type="ECO:0000256" key="5">
    <source>
        <dbReference type="NCBIfam" id="TIGR00112"/>
    </source>
</evidence>
<dbReference type="Gene3D" id="3.40.50.720">
    <property type="entry name" value="NAD(P)-binding Rossmann-like Domain"/>
    <property type="match status" value="1"/>
</dbReference>
<dbReference type="EMBL" id="AP023361">
    <property type="protein sequence ID" value="BCJ90116.1"/>
    <property type="molecule type" value="Genomic_DNA"/>
</dbReference>
<dbReference type="EC" id="1.5.1.2" evidence="4 5"/>
<dbReference type="UniPathway" id="UPA00098">
    <property type="reaction ID" value="UER00361"/>
</dbReference>
<dbReference type="NCBIfam" id="TIGR00112">
    <property type="entry name" value="proC"/>
    <property type="match status" value="1"/>
</dbReference>
<evidence type="ECO:0000313" key="9">
    <source>
        <dbReference type="EMBL" id="BCJ90116.1"/>
    </source>
</evidence>
<dbReference type="Proteomes" id="UP000515317">
    <property type="component" value="Chromosome"/>
</dbReference>
<dbReference type="InterPro" id="IPR028939">
    <property type="entry name" value="P5C_Rdtase_cat_N"/>
</dbReference>
<dbReference type="SUPFAM" id="SSF48179">
    <property type="entry name" value="6-phosphogluconate dehydrogenase C-terminal domain-like"/>
    <property type="match status" value="1"/>
</dbReference>
<dbReference type="PANTHER" id="PTHR11645">
    <property type="entry name" value="PYRROLINE-5-CARBOXYLATE REDUCTASE"/>
    <property type="match status" value="1"/>
</dbReference>
<evidence type="ECO:0000256" key="2">
    <source>
        <dbReference type="ARBA" id="ARBA00022857"/>
    </source>
</evidence>
<dbReference type="InterPro" id="IPR029036">
    <property type="entry name" value="P5CR_dimer"/>
</dbReference>
<comment type="catalytic activity">
    <reaction evidence="4">
        <text>L-proline + NADP(+) = (S)-1-pyrroline-5-carboxylate + NADPH + 2 H(+)</text>
        <dbReference type="Rhea" id="RHEA:14109"/>
        <dbReference type="ChEBI" id="CHEBI:15378"/>
        <dbReference type="ChEBI" id="CHEBI:17388"/>
        <dbReference type="ChEBI" id="CHEBI:57783"/>
        <dbReference type="ChEBI" id="CHEBI:58349"/>
        <dbReference type="ChEBI" id="CHEBI:60039"/>
        <dbReference type="EC" id="1.5.1.2"/>
    </reaction>
</comment>
<sequence>MNPGKKAQLALPGPLLLVGAGKMGGALLNGWLRLGLDPSLIYVVDPQPSFELKTDLRDRGIALNPASMVQPKVVLLAVKPQILSGALKAVALHVDKDTLVISILAGATLGALDAGLPSRTAIIRTMPNTPAAIGRGVTVMIANAEVSPEQRALASQLMEAVGDVAWIGDEALMDAVTAVSGSGPAYVFFLAEALARAGVKAGLPPELAAQLASATVAGAGELMHRTGTVPETLRKNVTSPGGTTAAALEILMAPDGLEWLLTAAVKAATERSRELGKG</sequence>
<keyword evidence="4" id="KW-0963">Cytoplasm</keyword>
<evidence type="ECO:0000259" key="7">
    <source>
        <dbReference type="Pfam" id="PF03807"/>
    </source>
</evidence>
<evidence type="ECO:0000256" key="6">
    <source>
        <dbReference type="PIRSR" id="PIRSR000193-1"/>
    </source>
</evidence>
<evidence type="ECO:0000259" key="8">
    <source>
        <dbReference type="Pfam" id="PF14748"/>
    </source>
</evidence>
<dbReference type="PANTHER" id="PTHR11645:SF0">
    <property type="entry name" value="PYRROLINE-5-CARBOXYLATE REDUCTASE 3"/>
    <property type="match status" value="1"/>
</dbReference>
<keyword evidence="2 4" id="KW-0521">NADP</keyword>
<comment type="catalytic activity">
    <reaction evidence="4">
        <text>L-proline + NAD(+) = (S)-1-pyrroline-5-carboxylate + NADH + 2 H(+)</text>
        <dbReference type="Rhea" id="RHEA:14105"/>
        <dbReference type="ChEBI" id="CHEBI:15378"/>
        <dbReference type="ChEBI" id="CHEBI:17388"/>
        <dbReference type="ChEBI" id="CHEBI:57540"/>
        <dbReference type="ChEBI" id="CHEBI:57945"/>
        <dbReference type="ChEBI" id="CHEBI:60039"/>
        <dbReference type="EC" id="1.5.1.2"/>
    </reaction>
</comment>
<dbReference type="RefSeq" id="WP_222876769.1">
    <property type="nucleotide sequence ID" value="NZ_AP023361.1"/>
</dbReference>
<dbReference type="AlphaFoldDB" id="A0A6S6QLD1"/>
<comment type="pathway">
    <text evidence="4">Amino-acid biosynthesis; L-proline biosynthesis; L-proline from L-glutamate 5-semialdehyde: step 1/1.</text>
</comment>
<keyword evidence="3 4" id="KW-0560">Oxidoreductase</keyword>
<dbReference type="GO" id="GO:0004735">
    <property type="term" value="F:pyrroline-5-carboxylate reductase activity"/>
    <property type="evidence" value="ECO:0007669"/>
    <property type="project" value="UniProtKB-UniRule"/>
</dbReference>
<dbReference type="HAMAP" id="MF_01925">
    <property type="entry name" value="P5C_reductase"/>
    <property type="match status" value="1"/>
</dbReference>
<reference evidence="9 10" key="1">
    <citation type="submission" date="2020-08" db="EMBL/GenBank/DDBJ databases">
        <title>Genome sequence of Rhizobiales bacterium strain IZ6.</title>
        <authorList>
            <person name="Nakai R."/>
            <person name="Naganuma T."/>
        </authorList>
    </citation>
    <scope>NUCLEOTIDE SEQUENCE [LARGE SCALE GENOMIC DNA]</scope>
    <source>
        <strain evidence="9 10">IZ6</strain>
    </source>
</reference>
<evidence type="ECO:0000256" key="3">
    <source>
        <dbReference type="ARBA" id="ARBA00023002"/>
    </source>
</evidence>
<dbReference type="SUPFAM" id="SSF51735">
    <property type="entry name" value="NAD(P)-binding Rossmann-fold domains"/>
    <property type="match status" value="1"/>
</dbReference>
<evidence type="ECO:0000313" key="10">
    <source>
        <dbReference type="Proteomes" id="UP000515317"/>
    </source>
</evidence>
<dbReference type="GO" id="GO:0055129">
    <property type="term" value="P:L-proline biosynthetic process"/>
    <property type="evidence" value="ECO:0007669"/>
    <property type="project" value="UniProtKB-UniRule"/>
</dbReference>
<gene>
    <name evidence="4 9" type="primary">proC</name>
    <name evidence="9" type="ORF">IZ6_08510</name>
</gene>
<dbReference type="InterPro" id="IPR000304">
    <property type="entry name" value="Pyrroline-COOH_reductase"/>
</dbReference>
<dbReference type="InterPro" id="IPR008927">
    <property type="entry name" value="6-PGluconate_DH-like_C_sf"/>
</dbReference>
<dbReference type="PIRSF" id="PIRSF000193">
    <property type="entry name" value="Pyrrol-5-carb_rd"/>
    <property type="match status" value="1"/>
</dbReference>
<feature type="domain" description="Pyrroline-5-carboxylate reductase catalytic N-terminal" evidence="7">
    <location>
        <begin position="17"/>
        <end position="106"/>
    </location>
</feature>
<comment type="subcellular location">
    <subcellularLocation>
        <location evidence="4">Cytoplasm</location>
    </subcellularLocation>
</comment>
<accession>A0A6S6QLD1</accession>
<evidence type="ECO:0000256" key="4">
    <source>
        <dbReference type="HAMAP-Rule" id="MF_01925"/>
    </source>
</evidence>
<dbReference type="Pfam" id="PF14748">
    <property type="entry name" value="P5CR_dimer"/>
    <property type="match status" value="1"/>
</dbReference>
<dbReference type="FunFam" id="1.10.3730.10:FF:000001">
    <property type="entry name" value="Pyrroline-5-carboxylate reductase"/>
    <property type="match status" value="1"/>
</dbReference>
<proteinExistence type="inferred from homology"/>
<dbReference type="GO" id="GO:0005737">
    <property type="term" value="C:cytoplasm"/>
    <property type="evidence" value="ECO:0007669"/>
    <property type="project" value="UniProtKB-SubCell"/>
</dbReference>
<dbReference type="InterPro" id="IPR036291">
    <property type="entry name" value="NAD(P)-bd_dom_sf"/>
</dbReference>
<evidence type="ECO:0000256" key="1">
    <source>
        <dbReference type="ARBA" id="ARBA00005525"/>
    </source>
</evidence>
<keyword evidence="10" id="KW-1185">Reference proteome</keyword>
<feature type="binding site" evidence="6">
    <location>
        <begin position="77"/>
        <end position="80"/>
    </location>
    <ligand>
        <name>NADP(+)</name>
        <dbReference type="ChEBI" id="CHEBI:58349"/>
    </ligand>
</feature>
<dbReference type="KEGG" id="tso:IZ6_08510"/>
<keyword evidence="4" id="KW-0641">Proline biosynthesis</keyword>
<protein>
    <recommendedName>
        <fullName evidence="4 5">Pyrroline-5-carboxylate reductase</fullName>
        <shortName evidence="4">P5C reductase</shortName>
        <shortName evidence="4">P5CR</shortName>
        <ecNumber evidence="4 5">1.5.1.2</ecNumber>
    </recommendedName>
    <alternativeName>
        <fullName evidence="4">PCA reductase</fullName>
    </alternativeName>
</protein>